<evidence type="ECO:0000313" key="6">
    <source>
        <dbReference type="Proteomes" id="UP000316916"/>
    </source>
</evidence>
<dbReference type="SUPFAM" id="SSF51206">
    <property type="entry name" value="cAMP-binding domain-like"/>
    <property type="match status" value="1"/>
</dbReference>
<dbReference type="EMBL" id="FXTC01000005">
    <property type="protein sequence ID" value="SMO72866.1"/>
    <property type="molecule type" value="Genomic_DNA"/>
</dbReference>
<dbReference type="PANTHER" id="PTHR24567:SF28">
    <property type="entry name" value="LISTERIOLYSIN REGULATORY PROTEIN"/>
    <property type="match status" value="1"/>
</dbReference>
<dbReference type="InterPro" id="IPR018490">
    <property type="entry name" value="cNMP-bd_dom_sf"/>
</dbReference>
<dbReference type="GO" id="GO:0003700">
    <property type="term" value="F:DNA-binding transcription factor activity"/>
    <property type="evidence" value="ECO:0007669"/>
    <property type="project" value="TreeGrafter"/>
</dbReference>
<keyword evidence="3" id="KW-0804">Transcription</keyword>
<keyword evidence="6" id="KW-1185">Reference proteome</keyword>
<keyword evidence="1" id="KW-0805">Transcription regulation</keyword>
<protein>
    <submittedName>
        <fullName evidence="5">cAMP-binding domain of CRP or a regulatory subunit of cAMP-dependent protein kinases</fullName>
    </submittedName>
</protein>
<dbReference type="InterPro" id="IPR036388">
    <property type="entry name" value="WH-like_DNA-bd_sf"/>
</dbReference>
<feature type="domain" description="Cyclic nucleotide-binding" evidence="4">
    <location>
        <begin position="18"/>
        <end position="117"/>
    </location>
</feature>
<dbReference type="Pfam" id="PF00027">
    <property type="entry name" value="cNMP_binding"/>
    <property type="match status" value="1"/>
</dbReference>
<dbReference type="SMART" id="SM00100">
    <property type="entry name" value="cNMP"/>
    <property type="match status" value="1"/>
</dbReference>
<dbReference type="Gene3D" id="1.10.10.10">
    <property type="entry name" value="Winged helix-like DNA-binding domain superfamily/Winged helix DNA-binding domain"/>
    <property type="match status" value="1"/>
</dbReference>
<dbReference type="InterPro" id="IPR050397">
    <property type="entry name" value="Env_Response_Regulators"/>
</dbReference>
<dbReference type="GO" id="GO:0005829">
    <property type="term" value="C:cytosol"/>
    <property type="evidence" value="ECO:0007669"/>
    <property type="project" value="TreeGrafter"/>
</dbReference>
<accession>A0A521DMG0</accession>
<dbReference type="Proteomes" id="UP000316916">
    <property type="component" value="Unassembled WGS sequence"/>
</dbReference>
<dbReference type="Pfam" id="PF13545">
    <property type="entry name" value="HTH_Crp_2"/>
    <property type="match status" value="1"/>
</dbReference>
<gene>
    <name evidence="5" type="ORF">SAMN06265171_105288</name>
</gene>
<dbReference type="PANTHER" id="PTHR24567">
    <property type="entry name" value="CRP FAMILY TRANSCRIPTIONAL REGULATORY PROTEIN"/>
    <property type="match status" value="1"/>
</dbReference>
<proteinExistence type="predicted"/>
<evidence type="ECO:0000313" key="5">
    <source>
        <dbReference type="EMBL" id="SMO72866.1"/>
    </source>
</evidence>
<dbReference type="RefSeq" id="WP_142718496.1">
    <property type="nucleotide sequence ID" value="NZ_FXTC01000005.1"/>
</dbReference>
<dbReference type="InterPro" id="IPR000595">
    <property type="entry name" value="cNMP-bd_dom"/>
</dbReference>
<evidence type="ECO:0000256" key="2">
    <source>
        <dbReference type="ARBA" id="ARBA00023125"/>
    </source>
</evidence>
<dbReference type="PROSITE" id="PS50042">
    <property type="entry name" value="CNMP_BINDING_3"/>
    <property type="match status" value="1"/>
</dbReference>
<dbReference type="CDD" id="cd00038">
    <property type="entry name" value="CAP_ED"/>
    <property type="match status" value="1"/>
</dbReference>
<dbReference type="GO" id="GO:0003677">
    <property type="term" value="F:DNA binding"/>
    <property type="evidence" value="ECO:0007669"/>
    <property type="project" value="UniProtKB-KW"/>
</dbReference>
<dbReference type="SUPFAM" id="SSF46785">
    <property type="entry name" value="Winged helix' DNA-binding domain"/>
    <property type="match status" value="1"/>
</dbReference>
<dbReference type="AlphaFoldDB" id="A0A521DMG0"/>
<sequence length="197" mass="22833">MIISEDLLLSHGATYEEFHTKDVIFSEGTLPRFYFQVVKGTVELNNFQEDGREFIQGIISDGQSLGESLLFIEQPYPMNAIAKTDCKILKLPASDFLSLVQQNKDVMMTVFKFMSERLLYKYIMLFSIASGDPQMKIKTLLDYIKTINGYKEQSFIVPYTRQQLANLTGLRVETVIRTIKKMADFRIIRLNKKKIEY</sequence>
<dbReference type="InterPro" id="IPR036390">
    <property type="entry name" value="WH_DNA-bd_sf"/>
</dbReference>
<dbReference type="Gene3D" id="2.60.120.10">
    <property type="entry name" value="Jelly Rolls"/>
    <property type="match status" value="1"/>
</dbReference>
<keyword evidence="2" id="KW-0238">DNA-binding</keyword>
<evidence type="ECO:0000256" key="3">
    <source>
        <dbReference type="ARBA" id="ARBA00023163"/>
    </source>
</evidence>
<dbReference type="InterPro" id="IPR014710">
    <property type="entry name" value="RmlC-like_jellyroll"/>
</dbReference>
<dbReference type="SMART" id="SM00419">
    <property type="entry name" value="HTH_CRP"/>
    <property type="match status" value="1"/>
</dbReference>
<organism evidence="5 6">
    <name type="scientific">Chryseobacterium rhizoplanae</name>
    <dbReference type="NCBI Taxonomy" id="1609531"/>
    <lineage>
        <taxon>Bacteria</taxon>
        <taxon>Pseudomonadati</taxon>
        <taxon>Bacteroidota</taxon>
        <taxon>Flavobacteriia</taxon>
        <taxon>Flavobacteriales</taxon>
        <taxon>Weeksellaceae</taxon>
        <taxon>Chryseobacterium group</taxon>
        <taxon>Chryseobacterium</taxon>
    </lineage>
</organism>
<dbReference type="InterPro" id="IPR012318">
    <property type="entry name" value="HTH_CRP"/>
</dbReference>
<evidence type="ECO:0000256" key="1">
    <source>
        <dbReference type="ARBA" id="ARBA00023015"/>
    </source>
</evidence>
<reference evidence="5 6" key="1">
    <citation type="submission" date="2017-05" db="EMBL/GenBank/DDBJ databases">
        <authorList>
            <person name="Varghese N."/>
            <person name="Submissions S."/>
        </authorList>
    </citation>
    <scope>NUCLEOTIDE SEQUENCE [LARGE SCALE GENOMIC DNA]</scope>
    <source>
        <strain evidence="5 6">DSM 29371</strain>
    </source>
</reference>
<name>A0A521DMG0_9FLAO</name>
<evidence type="ECO:0000259" key="4">
    <source>
        <dbReference type="PROSITE" id="PS50042"/>
    </source>
</evidence>